<sequence>MSAEQRKALEAQTMALQSVQSEIATLVGNRQKLESQLQENELVDKEFKILDDSARVYKMIGPVLVLQEKAEAGANVEKRLEFIRDEISRADQRIEQLTKDQEKKSVEIFKLQMELQGVNKV</sequence>
<dbReference type="EMBL" id="JANBPG010003164">
    <property type="protein sequence ID" value="KAJ1883197.1"/>
    <property type="molecule type" value="Genomic_DNA"/>
</dbReference>
<keyword evidence="2" id="KW-1185">Reference proteome</keyword>
<organism evidence="1 2">
    <name type="scientific">Kickxella alabastrina</name>
    <dbReference type="NCBI Taxonomy" id="61397"/>
    <lineage>
        <taxon>Eukaryota</taxon>
        <taxon>Fungi</taxon>
        <taxon>Fungi incertae sedis</taxon>
        <taxon>Zoopagomycota</taxon>
        <taxon>Kickxellomycotina</taxon>
        <taxon>Kickxellomycetes</taxon>
        <taxon>Kickxellales</taxon>
        <taxon>Kickxellaceae</taxon>
        <taxon>Kickxella</taxon>
    </lineage>
</organism>
<comment type="caution">
    <text evidence="1">The sequence shown here is derived from an EMBL/GenBank/DDBJ whole genome shotgun (WGS) entry which is preliminary data.</text>
</comment>
<name>A0ACC1HZF9_9FUNG</name>
<protein>
    <submittedName>
        <fullName evidence="1">Prefoldin subunit 6</fullName>
    </submittedName>
</protein>
<proteinExistence type="predicted"/>
<evidence type="ECO:0000313" key="2">
    <source>
        <dbReference type="Proteomes" id="UP001150581"/>
    </source>
</evidence>
<reference evidence="1" key="1">
    <citation type="submission" date="2022-07" db="EMBL/GenBank/DDBJ databases">
        <title>Phylogenomic reconstructions and comparative analyses of Kickxellomycotina fungi.</title>
        <authorList>
            <person name="Reynolds N.K."/>
            <person name="Stajich J.E."/>
            <person name="Barry K."/>
            <person name="Grigoriev I.V."/>
            <person name="Crous P."/>
            <person name="Smith M.E."/>
        </authorList>
    </citation>
    <scope>NUCLEOTIDE SEQUENCE</scope>
    <source>
        <strain evidence="1">Benny 63K</strain>
    </source>
</reference>
<accession>A0ACC1HZF9</accession>
<gene>
    <name evidence="1" type="primary">YKE2_1</name>
    <name evidence="1" type="ORF">LPJ66_011059</name>
</gene>
<dbReference type="Proteomes" id="UP001150581">
    <property type="component" value="Unassembled WGS sequence"/>
</dbReference>
<evidence type="ECO:0000313" key="1">
    <source>
        <dbReference type="EMBL" id="KAJ1883197.1"/>
    </source>
</evidence>